<keyword evidence="1" id="KW-0175">Coiled coil</keyword>
<evidence type="ECO:0000313" key="3">
    <source>
        <dbReference type="EMBL" id="SPD25981.1"/>
    </source>
</evidence>
<sequence>MPALSRVQPSKMGCISSKFMSRSISFHGVQNQSLDRTANDIPALDKVIMSDSGIDHSFALVCTANMVINRLQSWDFSSNRCPEPAIEPVNSETINTSKLMASLDQGVVKQAQPAPEPVGSIDVHLTRSGQSKSCHWFLEHEYSSLALEISDGIREDKSDWSHKCMIHNRSFHTVEENDSMLENISSSAQQRGLDGKDYGSGMKAFPLGSKSSSNISHHAEDKETGLQETKQSFLHGKSLVYENTMFKETGAKEVMPSPNCNSSSSGEENQQVMPSPSSTSSTKESHTVLEIRAQEGNIIEKGFKRKAIAEGLESLRIPPTIEFPTISSLREWIHAGGQVYSPGSYVTPKVGSYSLPIPVNIDECSEDYIFNPELVAALEQCMHQLEEEEESILKQIVENLEKDCNEDKQAEEEKPHRED</sequence>
<feature type="region of interest" description="Disordered" evidence="2">
    <location>
        <begin position="203"/>
        <end position="229"/>
    </location>
</feature>
<feature type="compositionally biased region" description="Polar residues" evidence="2">
    <location>
        <begin position="258"/>
        <end position="273"/>
    </location>
</feature>
<reference evidence="3" key="1">
    <citation type="submission" date="2018-02" db="EMBL/GenBank/DDBJ databases">
        <authorList>
            <person name="Cohen D.B."/>
            <person name="Kent A.D."/>
        </authorList>
    </citation>
    <scope>NUCLEOTIDE SEQUENCE</scope>
</reference>
<proteinExistence type="predicted"/>
<feature type="coiled-coil region" evidence="1">
    <location>
        <begin position="375"/>
        <end position="413"/>
    </location>
</feature>
<evidence type="ECO:0000256" key="2">
    <source>
        <dbReference type="SAM" id="MobiDB-lite"/>
    </source>
</evidence>
<protein>
    <submittedName>
        <fullName evidence="3">Uncharacterized protein</fullName>
    </submittedName>
</protein>
<dbReference type="AlphaFoldDB" id="A0A2N9IPR1"/>
<evidence type="ECO:0000256" key="1">
    <source>
        <dbReference type="SAM" id="Coils"/>
    </source>
</evidence>
<feature type="region of interest" description="Disordered" evidence="2">
    <location>
        <begin position="251"/>
        <end position="286"/>
    </location>
</feature>
<gene>
    <name evidence="3" type="ORF">FSB_LOCUS53863</name>
</gene>
<organism evidence="3">
    <name type="scientific">Fagus sylvatica</name>
    <name type="common">Beechnut</name>
    <dbReference type="NCBI Taxonomy" id="28930"/>
    <lineage>
        <taxon>Eukaryota</taxon>
        <taxon>Viridiplantae</taxon>
        <taxon>Streptophyta</taxon>
        <taxon>Embryophyta</taxon>
        <taxon>Tracheophyta</taxon>
        <taxon>Spermatophyta</taxon>
        <taxon>Magnoliopsida</taxon>
        <taxon>eudicotyledons</taxon>
        <taxon>Gunneridae</taxon>
        <taxon>Pentapetalae</taxon>
        <taxon>rosids</taxon>
        <taxon>fabids</taxon>
        <taxon>Fagales</taxon>
        <taxon>Fagaceae</taxon>
        <taxon>Fagus</taxon>
    </lineage>
</organism>
<dbReference type="EMBL" id="OIVN01006138">
    <property type="protein sequence ID" value="SPD25981.1"/>
    <property type="molecule type" value="Genomic_DNA"/>
</dbReference>
<accession>A0A2N9IPR1</accession>
<name>A0A2N9IPR1_FAGSY</name>